<evidence type="ECO:0000256" key="5">
    <source>
        <dbReference type="ARBA" id="ARBA00022643"/>
    </source>
</evidence>
<dbReference type="Pfam" id="PF03060">
    <property type="entry name" value="NMO"/>
    <property type="match status" value="1"/>
</dbReference>
<sequence>MLDRLGISLPIVQAPMAGVSTPTLAAAVSNAGGLGSIGVGATDAAGARAMIEEVRARTDRAFNVNLFVHGAAKANPKREAAWLEWLAPRFAEFGATPPTALRTIYRSFADDADMLAMLIETKPPVVSFHFGLPAADAIAALKDAGATLLATATSPEEARRIEEAGIDMVVAQGIEAGGHRGVFDPAAPDDALGTFALTRLLVRQSPLPVIAAGGIMDGAGIHAALGLGAIAAQLGTAFISCPESSADEGYRKALAGAGAYHTRLTTLISGRPARALANRFTALDAEAADLLPPDYPIAYDAGKALHAAAKAAGEHGYGAQWAGQGAPLSRAMPAAKLIDSLMRELRIATSQIRDF</sequence>
<keyword evidence="7" id="KW-0560">Oxidoreductase</keyword>
<comment type="caution">
    <text evidence="12">The sequence shown here is derived from an EMBL/GenBank/DDBJ whole genome shotgun (WGS) entry which is preliminary data.</text>
</comment>
<comment type="cofactor">
    <cofactor evidence="1">
        <name>FMN</name>
        <dbReference type="ChEBI" id="CHEBI:58210"/>
    </cofactor>
</comment>
<dbReference type="GO" id="GO:0018580">
    <property type="term" value="F:nitronate monooxygenase activity"/>
    <property type="evidence" value="ECO:0007669"/>
    <property type="project" value="InterPro"/>
</dbReference>
<evidence type="ECO:0000256" key="4">
    <source>
        <dbReference type="ARBA" id="ARBA00022630"/>
    </source>
</evidence>
<keyword evidence="8 12" id="KW-0503">Monooxygenase</keyword>
<dbReference type="Gene3D" id="3.20.20.70">
    <property type="entry name" value="Aldolase class I"/>
    <property type="match status" value="1"/>
</dbReference>
<dbReference type="PANTHER" id="PTHR42747:SF3">
    <property type="entry name" value="NITRONATE MONOOXYGENASE-RELATED"/>
    <property type="match status" value="1"/>
</dbReference>
<dbReference type="Proteomes" id="UP000244162">
    <property type="component" value="Unassembled WGS sequence"/>
</dbReference>
<evidence type="ECO:0000313" key="12">
    <source>
        <dbReference type="EMBL" id="PTQ12403.1"/>
    </source>
</evidence>
<reference evidence="12 13" key="1">
    <citation type="submission" date="2017-09" db="EMBL/GenBank/DDBJ databases">
        <title>Sphingomonas panjinensis sp.nov., isolated from oil-contaminated soil.</title>
        <authorList>
            <person name="Wang L."/>
            <person name="Chen L."/>
        </authorList>
    </citation>
    <scope>NUCLEOTIDE SEQUENCE [LARGE SCALE GENOMIC DNA]</scope>
    <source>
        <strain evidence="12 13">FW-11</strain>
    </source>
</reference>
<dbReference type="EMBL" id="NWBU01000005">
    <property type="protein sequence ID" value="PTQ12403.1"/>
    <property type="molecule type" value="Genomic_DNA"/>
</dbReference>
<evidence type="ECO:0000256" key="2">
    <source>
        <dbReference type="ARBA" id="ARBA00009881"/>
    </source>
</evidence>
<protein>
    <recommendedName>
        <fullName evidence="11">Nitronate monooxygenase</fullName>
    </recommendedName>
    <alternativeName>
        <fullName evidence="9">Propionate 3-nitronate monooxygenase</fullName>
    </alternativeName>
</protein>
<evidence type="ECO:0000313" key="13">
    <source>
        <dbReference type="Proteomes" id="UP000244162"/>
    </source>
</evidence>
<gene>
    <name evidence="12" type="ORF">CLG96_06140</name>
</gene>
<keyword evidence="3" id="KW-0216">Detoxification</keyword>
<dbReference type="InterPro" id="IPR004136">
    <property type="entry name" value="NMO"/>
</dbReference>
<dbReference type="AlphaFoldDB" id="A0A2T5G0C2"/>
<dbReference type="PANTHER" id="PTHR42747">
    <property type="entry name" value="NITRONATE MONOOXYGENASE-RELATED"/>
    <property type="match status" value="1"/>
</dbReference>
<evidence type="ECO:0000256" key="10">
    <source>
        <dbReference type="ARBA" id="ARBA00049401"/>
    </source>
</evidence>
<evidence type="ECO:0000256" key="11">
    <source>
        <dbReference type="ARBA" id="ARBA00067136"/>
    </source>
</evidence>
<dbReference type="FunFam" id="3.20.20.70:FF:000154">
    <property type="entry name" value="Probable nitronate monooxygenase"/>
    <property type="match status" value="1"/>
</dbReference>
<evidence type="ECO:0000256" key="1">
    <source>
        <dbReference type="ARBA" id="ARBA00001917"/>
    </source>
</evidence>
<dbReference type="GO" id="GO:0009636">
    <property type="term" value="P:response to toxic substance"/>
    <property type="evidence" value="ECO:0007669"/>
    <property type="project" value="UniProtKB-KW"/>
</dbReference>
<comment type="similarity">
    <text evidence="2">Belongs to the nitronate monooxygenase family. NMO class I subfamily.</text>
</comment>
<accession>A0A2T5G0C2</accession>
<evidence type="ECO:0000256" key="3">
    <source>
        <dbReference type="ARBA" id="ARBA00022575"/>
    </source>
</evidence>
<evidence type="ECO:0000256" key="8">
    <source>
        <dbReference type="ARBA" id="ARBA00023033"/>
    </source>
</evidence>
<keyword evidence="4" id="KW-0285">Flavoprotein</keyword>
<organism evidence="12 13">
    <name type="scientific">Sphingomonas oleivorans</name>
    <dbReference type="NCBI Taxonomy" id="1735121"/>
    <lineage>
        <taxon>Bacteria</taxon>
        <taxon>Pseudomonadati</taxon>
        <taxon>Pseudomonadota</taxon>
        <taxon>Alphaproteobacteria</taxon>
        <taxon>Sphingomonadales</taxon>
        <taxon>Sphingomonadaceae</taxon>
        <taxon>Sphingomonas</taxon>
    </lineage>
</organism>
<comment type="catalytic activity">
    <reaction evidence="10">
        <text>3 propionate 3-nitronate + 3 O2 + H2O = 3 3-oxopropanoate + 2 nitrate + nitrite + H2O2 + 3 H(+)</text>
        <dbReference type="Rhea" id="RHEA:57332"/>
        <dbReference type="ChEBI" id="CHEBI:15377"/>
        <dbReference type="ChEBI" id="CHEBI:15378"/>
        <dbReference type="ChEBI" id="CHEBI:15379"/>
        <dbReference type="ChEBI" id="CHEBI:16240"/>
        <dbReference type="ChEBI" id="CHEBI:16301"/>
        <dbReference type="ChEBI" id="CHEBI:17632"/>
        <dbReference type="ChEBI" id="CHEBI:33190"/>
        <dbReference type="ChEBI" id="CHEBI:136067"/>
    </reaction>
</comment>
<evidence type="ECO:0000256" key="9">
    <source>
        <dbReference type="ARBA" id="ARBA00031155"/>
    </source>
</evidence>
<evidence type="ECO:0000256" key="7">
    <source>
        <dbReference type="ARBA" id="ARBA00023002"/>
    </source>
</evidence>
<dbReference type="OrthoDB" id="9778912at2"/>
<keyword evidence="5" id="KW-0288">FMN</keyword>
<dbReference type="GO" id="GO:0000166">
    <property type="term" value="F:nucleotide binding"/>
    <property type="evidence" value="ECO:0007669"/>
    <property type="project" value="UniProtKB-KW"/>
</dbReference>
<keyword evidence="6" id="KW-0547">Nucleotide-binding</keyword>
<evidence type="ECO:0000256" key="6">
    <source>
        <dbReference type="ARBA" id="ARBA00022741"/>
    </source>
</evidence>
<dbReference type="CDD" id="cd04730">
    <property type="entry name" value="NPD_like"/>
    <property type="match status" value="1"/>
</dbReference>
<dbReference type="InterPro" id="IPR013785">
    <property type="entry name" value="Aldolase_TIM"/>
</dbReference>
<proteinExistence type="inferred from homology"/>
<name>A0A2T5G0C2_9SPHN</name>
<dbReference type="SUPFAM" id="SSF51412">
    <property type="entry name" value="Inosine monophosphate dehydrogenase (IMPDH)"/>
    <property type="match status" value="1"/>
</dbReference>
<keyword evidence="13" id="KW-1185">Reference proteome</keyword>